<organism evidence="9 10">
    <name type="scientific">Candidatus Nanosynbacter featherlites</name>
    <dbReference type="NCBI Taxonomy" id="2572088"/>
    <lineage>
        <taxon>Bacteria</taxon>
        <taxon>Candidatus Saccharimonadota</taxon>
        <taxon>Candidatus Saccharimonadia</taxon>
        <taxon>Candidatus Nanosynbacterales</taxon>
        <taxon>Candidatus Nanosynbacteraceae</taxon>
        <taxon>Candidatus Nanosynbacter</taxon>
    </lineage>
</organism>
<dbReference type="Pfam" id="PF02687">
    <property type="entry name" value="FtsX"/>
    <property type="match status" value="1"/>
</dbReference>
<keyword evidence="3 7" id="KW-0812">Transmembrane</keyword>
<keyword evidence="2" id="KW-1003">Cell membrane</keyword>
<comment type="subcellular location">
    <subcellularLocation>
        <location evidence="1">Cell membrane</location>
        <topology evidence="1">Multi-pass membrane protein</topology>
    </subcellularLocation>
</comment>
<dbReference type="EMBL" id="CP040004">
    <property type="protein sequence ID" value="QCT42349.1"/>
    <property type="molecule type" value="Genomic_DNA"/>
</dbReference>
<dbReference type="InterPro" id="IPR050250">
    <property type="entry name" value="Macrolide_Exporter_MacB"/>
</dbReference>
<evidence type="ECO:0000259" key="8">
    <source>
        <dbReference type="Pfam" id="PF02687"/>
    </source>
</evidence>
<evidence type="ECO:0000256" key="5">
    <source>
        <dbReference type="ARBA" id="ARBA00023136"/>
    </source>
</evidence>
<feature type="transmembrane region" description="Helical" evidence="7">
    <location>
        <begin position="425"/>
        <end position="443"/>
    </location>
</feature>
<keyword evidence="10" id="KW-1185">Reference proteome</keyword>
<evidence type="ECO:0000256" key="3">
    <source>
        <dbReference type="ARBA" id="ARBA00022692"/>
    </source>
</evidence>
<feature type="transmembrane region" description="Helical" evidence="7">
    <location>
        <begin position="305"/>
        <end position="325"/>
    </location>
</feature>
<feature type="region of interest" description="Disordered" evidence="6">
    <location>
        <begin position="58"/>
        <end position="77"/>
    </location>
</feature>
<evidence type="ECO:0000256" key="2">
    <source>
        <dbReference type="ARBA" id="ARBA00022475"/>
    </source>
</evidence>
<proteinExistence type="predicted"/>
<dbReference type="Proteomes" id="UP000310639">
    <property type="component" value="Chromosome"/>
</dbReference>
<name>A0A4P9A3H8_9BACT</name>
<dbReference type="AlphaFoldDB" id="A0A4P9A3H8"/>
<sequence length="460" mass="49949">MSFIQRAWLYITRKKLKTLILLAILLCMSTIMLSGFAIKHSTDAAAQSLDKTLKAGFTLGNNPRTNPGTARGSGTVSNKDIDAVKNLEGVTDYVKRQNATVDFINTKLVPLPSGGSGYDAEKDKQFGNAATIIGVNKSESEKKFRAESLKLIAGRHITENDSHKILVHEDFAKANNLKLGSKIKLKANQYDTDNERPSKDEVEVEIVGIFNGKNPKQATYQVELFENLFLTDLTTTRQLNAYTEQNEIYQDATFFTKGTKQLDEVMARANKLPVNWQKYQLNKNSQELAGVTGAVNGVYGLIDGMLWATALVSVAVIGMVLYLWMNERKREAGVLLATGVPQSKIVLQYIAELVMIAVLSFGASYFTAGLIAQQMGDHVVSQAAQNATRQAGSSLNGASLGADADSVTSSRTLDKVTVGVQPTDLLAVWGAGLAVIIIAVLLASRPITQSTPKELLTEVD</sequence>
<evidence type="ECO:0000313" key="10">
    <source>
        <dbReference type="Proteomes" id="UP000310639"/>
    </source>
</evidence>
<gene>
    <name evidence="9" type="ORF">FBF37_02615</name>
</gene>
<protein>
    <submittedName>
        <fullName evidence="9">ABC transporter permease</fullName>
    </submittedName>
</protein>
<dbReference type="PANTHER" id="PTHR30572">
    <property type="entry name" value="MEMBRANE COMPONENT OF TRANSPORTER-RELATED"/>
    <property type="match status" value="1"/>
</dbReference>
<accession>A0A4P9A3H8</accession>
<evidence type="ECO:0000313" key="9">
    <source>
        <dbReference type="EMBL" id="QCT42349.1"/>
    </source>
</evidence>
<dbReference type="KEGG" id="nft:FBF37_02615"/>
<evidence type="ECO:0000256" key="7">
    <source>
        <dbReference type="SAM" id="Phobius"/>
    </source>
</evidence>
<keyword evidence="4 7" id="KW-1133">Transmembrane helix</keyword>
<dbReference type="GO" id="GO:0005886">
    <property type="term" value="C:plasma membrane"/>
    <property type="evidence" value="ECO:0007669"/>
    <property type="project" value="UniProtKB-SubCell"/>
</dbReference>
<evidence type="ECO:0000256" key="1">
    <source>
        <dbReference type="ARBA" id="ARBA00004651"/>
    </source>
</evidence>
<feature type="compositionally biased region" description="Polar residues" evidence="6">
    <location>
        <begin position="59"/>
        <end position="77"/>
    </location>
</feature>
<dbReference type="GO" id="GO:0022857">
    <property type="term" value="F:transmembrane transporter activity"/>
    <property type="evidence" value="ECO:0007669"/>
    <property type="project" value="TreeGrafter"/>
</dbReference>
<keyword evidence="5 7" id="KW-0472">Membrane</keyword>
<feature type="transmembrane region" description="Helical" evidence="7">
    <location>
        <begin position="346"/>
        <end position="366"/>
    </location>
</feature>
<evidence type="ECO:0000256" key="6">
    <source>
        <dbReference type="SAM" id="MobiDB-lite"/>
    </source>
</evidence>
<dbReference type="PANTHER" id="PTHR30572:SF9">
    <property type="entry name" value="ABC TRANSPORTER PERMEASE PROTEIN"/>
    <property type="match status" value="1"/>
</dbReference>
<dbReference type="InterPro" id="IPR003838">
    <property type="entry name" value="ABC3_permease_C"/>
</dbReference>
<reference evidence="9 10" key="1">
    <citation type="submission" date="2019-04" db="EMBL/GenBank/DDBJ databases">
        <title>Saccharibacteria TM7 genomes.</title>
        <authorList>
            <person name="Bor B."/>
            <person name="He X."/>
            <person name="Chen T."/>
            <person name="Dewhirst F.E."/>
        </authorList>
    </citation>
    <scope>NUCLEOTIDE SEQUENCE [LARGE SCALE GENOMIC DNA]</scope>
    <source>
        <strain evidence="9 10">BB001</strain>
    </source>
</reference>
<evidence type="ECO:0000256" key="4">
    <source>
        <dbReference type="ARBA" id="ARBA00022989"/>
    </source>
</evidence>
<dbReference type="RefSeq" id="WP_138079216.1">
    <property type="nucleotide sequence ID" value="NZ_CP040004.1"/>
</dbReference>
<feature type="domain" description="ABC3 transporter permease C-terminal" evidence="8">
    <location>
        <begin position="306"/>
        <end position="451"/>
    </location>
</feature>
<dbReference type="OrthoDB" id="9812886at2"/>